<evidence type="ECO:0000256" key="1">
    <source>
        <dbReference type="SAM" id="MobiDB-lite"/>
    </source>
</evidence>
<proteinExistence type="predicted"/>
<sequence length="473" mass="53135">MSLQSEGAGSSFPPSIWWYPTLSKDMLPWRGAIKAELSYIMATTYIAIMCFLAIVMCIRMRTRLRIISLFVTFLGLAITTVGYLKARFIVHHNVFWAWNFTGEGLAVVVLTYSIVSVGTGFYPMAENRNVLRRVSLIIISTYGLLALANVIYYIQQKVFLHPLSGKDVQRLRDGIVRARLFTTQDLESQRAYEQHIGRIPLGDAALTGAVDWTRLAWVEQEYYMRPSTEYYLFHQVIMFFTCVWACMYLFIPLVRHHRHGPVGRAVDSDMMAVGVWYMSNLLSLALAYSLINFACCIWHELIFVPQIQALDLCIRVTIGPIFFIPAPRFLIRFYRKHFQNDSRNHHSISQQSTTVDSKPATSSTTAKGYAAAGSSGDEGRGGCGQSRGMLDVYDQGKYLEAGCASSNLSGQDGISEADSRRILSKDCRRESMPSRVLSGDGDNDDNGEDGEDGDVDSIDIRLGVAQRNHSHHP</sequence>
<feature type="transmembrane region" description="Helical" evidence="2">
    <location>
        <begin position="307"/>
        <end position="326"/>
    </location>
</feature>
<organism evidence="3 4">
    <name type="scientific">Linnemannia elongata AG-77</name>
    <dbReference type="NCBI Taxonomy" id="1314771"/>
    <lineage>
        <taxon>Eukaryota</taxon>
        <taxon>Fungi</taxon>
        <taxon>Fungi incertae sedis</taxon>
        <taxon>Mucoromycota</taxon>
        <taxon>Mortierellomycotina</taxon>
        <taxon>Mortierellomycetes</taxon>
        <taxon>Mortierellales</taxon>
        <taxon>Mortierellaceae</taxon>
        <taxon>Linnemannia</taxon>
    </lineage>
</organism>
<feature type="region of interest" description="Disordered" evidence="1">
    <location>
        <begin position="424"/>
        <end position="473"/>
    </location>
</feature>
<reference evidence="3 4" key="1">
    <citation type="submission" date="2016-05" db="EMBL/GenBank/DDBJ databases">
        <title>Genome sequencing reveals origins of a unique bacterial endosymbiosis in the earliest lineages of terrestrial Fungi.</title>
        <authorList>
            <consortium name="DOE Joint Genome Institute"/>
            <person name="Uehling J."/>
            <person name="Gryganskyi A."/>
            <person name="Hameed K."/>
            <person name="Tschaplinski T."/>
            <person name="Misztal P."/>
            <person name="Wu S."/>
            <person name="Desiro A."/>
            <person name="Vande Pol N."/>
            <person name="Du Z.-Y."/>
            <person name="Zienkiewicz A."/>
            <person name="Zienkiewicz K."/>
            <person name="Morin E."/>
            <person name="Tisserant E."/>
            <person name="Splivallo R."/>
            <person name="Hainaut M."/>
            <person name="Henrissat B."/>
            <person name="Ohm R."/>
            <person name="Kuo A."/>
            <person name="Yan J."/>
            <person name="Lipzen A."/>
            <person name="Nolan M."/>
            <person name="Labutti K."/>
            <person name="Barry K."/>
            <person name="Goldstein A."/>
            <person name="Labbe J."/>
            <person name="Schadt C."/>
            <person name="Tuskan G."/>
            <person name="Grigoriev I."/>
            <person name="Martin F."/>
            <person name="Vilgalys R."/>
            <person name="Bonito G."/>
        </authorList>
    </citation>
    <scope>NUCLEOTIDE SEQUENCE [LARGE SCALE GENOMIC DNA]</scope>
    <source>
        <strain evidence="3 4">AG-77</strain>
    </source>
</reference>
<evidence type="ECO:0000313" key="4">
    <source>
        <dbReference type="Proteomes" id="UP000078512"/>
    </source>
</evidence>
<feature type="transmembrane region" description="Helical" evidence="2">
    <location>
        <begin position="104"/>
        <end position="122"/>
    </location>
</feature>
<feature type="compositionally biased region" description="Acidic residues" evidence="1">
    <location>
        <begin position="441"/>
        <end position="457"/>
    </location>
</feature>
<keyword evidence="2" id="KW-0812">Transmembrane</keyword>
<evidence type="ECO:0000256" key="2">
    <source>
        <dbReference type="SAM" id="Phobius"/>
    </source>
</evidence>
<evidence type="ECO:0000313" key="3">
    <source>
        <dbReference type="EMBL" id="OAQ25579.1"/>
    </source>
</evidence>
<feature type="transmembrane region" description="Helical" evidence="2">
    <location>
        <begin position="134"/>
        <end position="154"/>
    </location>
</feature>
<dbReference type="EMBL" id="KV442077">
    <property type="protein sequence ID" value="OAQ25579.1"/>
    <property type="molecule type" value="Genomic_DNA"/>
</dbReference>
<protein>
    <submittedName>
        <fullName evidence="3">Uncharacterized protein</fullName>
    </submittedName>
</protein>
<feature type="transmembrane region" description="Helical" evidence="2">
    <location>
        <begin position="232"/>
        <end position="254"/>
    </location>
</feature>
<dbReference type="OrthoDB" id="2407272at2759"/>
<name>A0A197JMI5_9FUNG</name>
<keyword evidence="2" id="KW-1133">Transmembrane helix</keyword>
<keyword evidence="2" id="KW-0472">Membrane</keyword>
<keyword evidence="4" id="KW-1185">Reference proteome</keyword>
<feature type="transmembrane region" description="Helical" evidence="2">
    <location>
        <begin position="64"/>
        <end position="84"/>
    </location>
</feature>
<dbReference type="AlphaFoldDB" id="A0A197JMI5"/>
<feature type="compositionally biased region" description="Polar residues" evidence="1">
    <location>
        <begin position="347"/>
        <end position="366"/>
    </location>
</feature>
<feature type="region of interest" description="Disordered" evidence="1">
    <location>
        <begin position="344"/>
        <end position="383"/>
    </location>
</feature>
<feature type="transmembrane region" description="Helical" evidence="2">
    <location>
        <begin position="275"/>
        <end position="301"/>
    </location>
</feature>
<feature type="transmembrane region" description="Helical" evidence="2">
    <location>
        <begin position="37"/>
        <end position="57"/>
    </location>
</feature>
<gene>
    <name evidence="3" type="ORF">K457DRAFT_23042</name>
</gene>
<accession>A0A197JMI5</accession>
<dbReference type="Proteomes" id="UP000078512">
    <property type="component" value="Unassembled WGS sequence"/>
</dbReference>